<dbReference type="AlphaFoldDB" id="A0A2A4WXR7"/>
<protein>
    <submittedName>
        <fullName evidence="1">Uncharacterized protein</fullName>
    </submittedName>
</protein>
<accession>A0A2A4WXR7</accession>
<organism evidence="1 2">
    <name type="scientific">Aerophobetes bacterium</name>
    <dbReference type="NCBI Taxonomy" id="2030807"/>
    <lineage>
        <taxon>Bacteria</taxon>
        <taxon>Candidatus Aerophobota</taxon>
    </lineage>
</organism>
<dbReference type="Proteomes" id="UP000218775">
    <property type="component" value="Unassembled WGS sequence"/>
</dbReference>
<proteinExistence type="predicted"/>
<evidence type="ECO:0000313" key="2">
    <source>
        <dbReference type="Proteomes" id="UP000218775"/>
    </source>
</evidence>
<name>A0A2A4WXR7_UNCAE</name>
<comment type="caution">
    <text evidence="1">The sequence shown here is derived from an EMBL/GenBank/DDBJ whole genome shotgun (WGS) entry which is preliminary data.</text>
</comment>
<gene>
    <name evidence="1" type="ORF">COB21_05895</name>
</gene>
<dbReference type="EMBL" id="NVUK01000053">
    <property type="protein sequence ID" value="PCI75218.1"/>
    <property type="molecule type" value="Genomic_DNA"/>
</dbReference>
<evidence type="ECO:0000313" key="1">
    <source>
        <dbReference type="EMBL" id="PCI75218.1"/>
    </source>
</evidence>
<sequence length="128" mass="14593">MSGLIYLCPWCPLCKEQSRLPNYIGPVLGTYNTQLIQTVAILCRHIIDNVVEHNLRLVEPMTVTKITKISKSVKATREIYQDIINQTWEENKATFVSNNISKNSYWNALVDIPFRVIVVVNKGETVGE</sequence>
<reference evidence="2" key="1">
    <citation type="submission" date="2017-08" db="EMBL/GenBank/DDBJ databases">
        <title>A dynamic microbial community with high functional redundancy inhabits the cold, oxic subseafloor aquifer.</title>
        <authorList>
            <person name="Tully B.J."/>
            <person name="Wheat C.G."/>
            <person name="Glazer B.T."/>
            <person name="Huber J.A."/>
        </authorList>
    </citation>
    <scope>NUCLEOTIDE SEQUENCE [LARGE SCALE GENOMIC DNA]</scope>
</reference>